<evidence type="ECO:0000256" key="2">
    <source>
        <dbReference type="ARBA" id="ARBA00022737"/>
    </source>
</evidence>
<dbReference type="PROSITE" id="PS00022">
    <property type="entry name" value="EGF_1"/>
    <property type="match status" value="4"/>
</dbReference>
<organism evidence="9 10">
    <name type="scientific">Owenia fusiformis</name>
    <name type="common">Polychaete worm</name>
    <dbReference type="NCBI Taxonomy" id="6347"/>
    <lineage>
        <taxon>Eukaryota</taxon>
        <taxon>Metazoa</taxon>
        <taxon>Spiralia</taxon>
        <taxon>Lophotrochozoa</taxon>
        <taxon>Annelida</taxon>
        <taxon>Polychaeta</taxon>
        <taxon>Sedentaria</taxon>
        <taxon>Canalipalpata</taxon>
        <taxon>Sabellida</taxon>
        <taxon>Oweniida</taxon>
        <taxon>Oweniidae</taxon>
        <taxon>Owenia</taxon>
    </lineage>
</organism>
<feature type="domain" description="EGF-like" evidence="6">
    <location>
        <begin position="112"/>
        <end position="150"/>
    </location>
</feature>
<dbReference type="PANTHER" id="PTHR12916:SF13">
    <property type="entry name" value="SUSHI, VON WILLEBRAND FACTOR TYPE A, EGF AND PENTRAXIN DOMAIN-CONTAINING PROTEIN 1-LIKE"/>
    <property type="match status" value="1"/>
</dbReference>
<dbReference type="GO" id="GO:0007219">
    <property type="term" value="P:Notch signaling pathway"/>
    <property type="evidence" value="ECO:0007669"/>
    <property type="project" value="TreeGrafter"/>
</dbReference>
<feature type="domain" description="EGF-like" evidence="6">
    <location>
        <begin position="190"/>
        <end position="226"/>
    </location>
</feature>
<dbReference type="SMART" id="SM00179">
    <property type="entry name" value="EGF_CA"/>
    <property type="match status" value="4"/>
</dbReference>
<evidence type="ECO:0000259" key="8">
    <source>
        <dbReference type="PROSITE" id="PS50948"/>
    </source>
</evidence>
<comment type="caution">
    <text evidence="4">Lacks conserved residue(s) required for the propagation of feature annotation.</text>
</comment>
<evidence type="ECO:0000256" key="5">
    <source>
        <dbReference type="SAM" id="SignalP"/>
    </source>
</evidence>
<keyword evidence="5" id="KW-0732">Signal</keyword>
<dbReference type="InterPro" id="IPR001881">
    <property type="entry name" value="EGF-like_Ca-bd_dom"/>
</dbReference>
<keyword evidence="2" id="KW-0677">Repeat</keyword>
<dbReference type="InterPro" id="IPR000742">
    <property type="entry name" value="EGF"/>
</dbReference>
<dbReference type="OrthoDB" id="430340at2759"/>
<feature type="disulfide bond" evidence="4">
    <location>
        <begin position="216"/>
        <end position="225"/>
    </location>
</feature>
<comment type="caution">
    <text evidence="9">The sequence shown here is derived from an EMBL/GenBank/DDBJ whole genome shotgun (WGS) entry which is preliminary data.</text>
</comment>
<sequence>MRTLNQPTMGLSHLCKALILICVSVHVQALQSGLLIQNECVIVAPPSDIILAQEGNANRVGCELTCLNKPDPVCVSFNFITSNNSCYLYSVGTDDPSGLITTTYFPGADCYEKDECYQNTMCGSNGVCQDEIGQSARCECLPGYIGDMCDETDYCANSANTCDNGGSCVNEPTEFTCDCVQGFSGQFCEIQDFCFDSPCENGGSCQNGATNFTCSCAASFIGATCGDQDLCFDQPCLNGGSCTNDLYTFDCDCPKGFTGDTCQEIDTAGPEPCPQNWTLAPGKVNCVQAFQQELSFDEAEAYCVNEGGHLARAAGLRKARFLKNMMLGDDAWIGLRYDDGLDNFTWTTGGRLRGRWFRSFKKRYFRKRFRKLIRKYKAHVRSFLKPIFKNPGAFQGKCVTINHCNVWGLNRPGWRLDECSQQNSFLCQIPAHRI</sequence>
<protein>
    <submittedName>
        <fullName evidence="9">Uncharacterized protein</fullName>
    </submittedName>
</protein>
<evidence type="ECO:0000256" key="3">
    <source>
        <dbReference type="ARBA" id="ARBA00023157"/>
    </source>
</evidence>
<accession>A0A8S4N534</accession>
<dbReference type="Pfam" id="PF00059">
    <property type="entry name" value="Lectin_C"/>
    <property type="match status" value="1"/>
</dbReference>
<dbReference type="PROSITE" id="PS00010">
    <property type="entry name" value="ASX_HYDROXYL"/>
    <property type="match status" value="3"/>
</dbReference>
<name>A0A8S4N534_OWEFU</name>
<feature type="disulfide bond" evidence="4">
    <location>
        <begin position="179"/>
        <end position="188"/>
    </location>
</feature>
<dbReference type="InterPro" id="IPR001304">
    <property type="entry name" value="C-type_lectin-like"/>
</dbReference>
<keyword evidence="1 4" id="KW-0245">EGF-like domain</keyword>
<dbReference type="AlphaFoldDB" id="A0A8S4N534"/>
<evidence type="ECO:0000313" key="10">
    <source>
        <dbReference type="Proteomes" id="UP000749559"/>
    </source>
</evidence>
<dbReference type="Pfam" id="PF00008">
    <property type="entry name" value="EGF"/>
    <property type="match status" value="3"/>
</dbReference>
<gene>
    <name evidence="9" type="ORF">OFUS_LOCUS3163</name>
</gene>
<feature type="chain" id="PRO_5035787079" evidence="5">
    <location>
        <begin position="30"/>
        <end position="434"/>
    </location>
</feature>
<dbReference type="PROSITE" id="PS50041">
    <property type="entry name" value="C_TYPE_LECTIN_2"/>
    <property type="match status" value="1"/>
</dbReference>
<feature type="disulfide bond" evidence="4">
    <location>
        <begin position="253"/>
        <end position="262"/>
    </location>
</feature>
<dbReference type="PROSITE" id="PS50948">
    <property type="entry name" value="PAN"/>
    <property type="match status" value="1"/>
</dbReference>
<dbReference type="InterPro" id="IPR000152">
    <property type="entry name" value="EGF-type_Asp/Asn_hydroxyl_site"/>
</dbReference>
<dbReference type="PROSITE" id="PS50026">
    <property type="entry name" value="EGF_3"/>
    <property type="match status" value="4"/>
</dbReference>
<dbReference type="GO" id="GO:0005112">
    <property type="term" value="F:Notch binding"/>
    <property type="evidence" value="ECO:0007669"/>
    <property type="project" value="TreeGrafter"/>
</dbReference>
<dbReference type="InterPro" id="IPR016186">
    <property type="entry name" value="C-type_lectin-like/link_sf"/>
</dbReference>
<feature type="signal peptide" evidence="5">
    <location>
        <begin position="1"/>
        <end position="29"/>
    </location>
</feature>
<dbReference type="Gene3D" id="2.10.25.10">
    <property type="entry name" value="Laminin"/>
    <property type="match status" value="4"/>
</dbReference>
<dbReference type="SUPFAM" id="SSF57196">
    <property type="entry name" value="EGF/Laminin"/>
    <property type="match status" value="4"/>
</dbReference>
<feature type="domain" description="Apple" evidence="8">
    <location>
        <begin position="22"/>
        <end position="116"/>
    </location>
</feature>
<evidence type="ECO:0000256" key="1">
    <source>
        <dbReference type="ARBA" id="ARBA00022536"/>
    </source>
</evidence>
<evidence type="ECO:0000313" key="9">
    <source>
        <dbReference type="EMBL" id="CAH1775927.1"/>
    </source>
</evidence>
<dbReference type="EMBL" id="CAIIXF020000001">
    <property type="protein sequence ID" value="CAH1775927.1"/>
    <property type="molecule type" value="Genomic_DNA"/>
</dbReference>
<proteinExistence type="predicted"/>
<dbReference type="GO" id="GO:0005509">
    <property type="term" value="F:calcium ion binding"/>
    <property type="evidence" value="ECO:0007669"/>
    <property type="project" value="InterPro"/>
</dbReference>
<dbReference type="PANTHER" id="PTHR12916">
    <property type="entry name" value="CYTOCHROME C OXIDASE POLYPEPTIDE VIC-2"/>
    <property type="match status" value="1"/>
</dbReference>
<evidence type="ECO:0000256" key="4">
    <source>
        <dbReference type="PROSITE-ProRule" id="PRU00076"/>
    </source>
</evidence>
<keyword evidence="10" id="KW-1185">Reference proteome</keyword>
<evidence type="ECO:0000259" key="7">
    <source>
        <dbReference type="PROSITE" id="PS50041"/>
    </source>
</evidence>
<feature type="disulfide bond" evidence="4">
    <location>
        <begin position="140"/>
        <end position="149"/>
    </location>
</feature>
<reference evidence="9" key="1">
    <citation type="submission" date="2022-03" db="EMBL/GenBank/DDBJ databases">
        <authorList>
            <person name="Martin C."/>
        </authorList>
    </citation>
    <scope>NUCLEOTIDE SEQUENCE</scope>
</reference>
<dbReference type="SUPFAM" id="SSF57414">
    <property type="entry name" value="Hairpin loop containing domain-like"/>
    <property type="match status" value="1"/>
</dbReference>
<dbReference type="CDD" id="cd00037">
    <property type="entry name" value="CLECT"/>
    <property type="match status" value="1"/>
</dbReference>
<feature type="domain" description="EGF-like" evidence="6">
    <location>
        <begin position="151"/>
        <end position="189"/>
    </location>
</feature>
<dbReference type="Proteomes" id="UP000749559">
    <property type="component" value="Unassembled WGS sequence"/>
</dbReference>
<feature type="domain" description="C-type lectin" evidence="7">
    <location>
        <begin position="286"/>
        <end position="428"/>
    </location>
</feature>
<keyword evidence="3 4" id="KW-1015">Disulfide bond</keyword>
<dbReference type="SMART" id="SM00034">
    <property type="entry name" value="CLECT"/>
    <property type="match status" value="1"/>
</dbReference>
<dbReference type="FunFam" id="2.10.25.10:FF:000095">
    <property type="entry name" value="Notch, isoform B"/>
    <property type="match status" value="1"/>
</dbReference>
<dbReference type="SMART" id="SM00181">
    <property type="entry name" value="EGF"/>
    <property type="match status" value="4"/>
</dbReference>
<dbReference type="InterPro" id="IPR003609">
    <property type="entry name" value="Pan_app"/>
</dbReference>
<feature type="domain" description="EGF-like" evidence="6">
    <location>
        <begin position="227"/>
        <end position="263"/>
    </location>
</feature>
<dbReference type="PROSITE" id="PS01186">
    <property type="entry name" value="EGF_2"/>
    <property type="match status" value="3"/>
</dbReference>
<dbReference type="SUPFAM" id="SSF56436">
    <property type="entry name" value="C-type lectin-like"/>
    <property type="match status" value="1"/>
</dbReference>
<evidence type="ECO:0000259" key="6">
    <source>
        <dbReference type="PROSITE" id="PS50026"/>
    </source>
</evidence>
<dbReference type="InterPro" id="IPR016187">
    <property type="entry name" value="CTDL_fold"/>
</dbReference>
<dbReference type="CDD" id="cd00054">
    <property type="entry name" value="EGF_CA"/>
    <property type="match status" value="4"/>
</dbReference>
<dbReference type="Gene3D" id="3.10.100.10">
    <property type="entry name" value="Mannose-Binding Protein A, subunit A"/>
    <property type="match status" value="1"/>
</dbReference>